<evidence type="ECO:0000256" key="1">
    <source>
        <dbReference type="SAM" id="MobiDB-lite"/>
    </source>
</evidence>
<dbReference type="InterPro" id="IPR035897">
    <property type="entry name" value="Toll_tir_struct_dom_sf"/>
</dbReference>
<dbReference type="RefSeq" id="WP_244556816.1">
    <property type="nucleotide sequence ID" value="NZ_FWXR01000004.1"/>
</dbReference>
<accession>A0A1W2A9G6</accession>
<sequence length="430" mass="49899">MFARRLPDQQRGFRRKSPGFHSTRADATEGVNRKDWDGDAVKIFLGYASERLEAAREIYEFLTQWGDEVWFDKEALIGGTDWDAERAEAQRSADLVVHLCSTEILQRSGVVIREIKQSLKLVEDQPFGHLFMVSIRLEPIRLPPELVRFQYIDHFADDWRERLERVIEKRRSQIAPDRDVRLPRAEPPRALPQQASTIVSQEEGPVSGSQKIQFEDVTKTYECRGEYLRYDGEGPYWTWVNAAIAAHALEDFFSTRYDFRTLEIDDFPEDERTSEWSVGTEEFFRDGDRLSLRFYNYIGYARAAHPNHYITTLNFFGEDIGTMDIQRLLGHSVTEARKVLGYCEKVIAAGFQEGTLKDRDFFDGYKEDDEDVWRLLAHFNFDRRGVTFNFSPYDVLPFVYGSHEAFVSWGVLRELVSGHDDRVVGLLAGN</sequence>
<dbReference type="Pfam" id="PF13676">
    <property type="entry name" value="TIR_2"/>
    <property type="match status" value="1"/>
</dbReference>
<protein>
    <submittedName>
        <fullName evidence="3">TIR domain-containing protein</fullName>
    </submittedName>
</protein>
<dbReference type="Gene3D" id="3.40.50.10140">
    <property type="entry name" value="Toll/interleukin-1 receptor homology (TIR) domain"/>
    <property type="match status" value="1"/>
</dbReference>
<keyword evidence="4" id="KW-1185">Reference proteome</keyword>
<feature type="compositionally biased region" description="Basic and acidic residues" evidence="1">
    <location>
        <begin position="178"/>
        <end position="187"/>
    </location>
</feature>
<feature type="region of interest" description="Disordered" evidence="1">
    <location>
        <begin position="178"/>
        <end position="210"/>
    </location>
</feature>
<dbReference type="AlphaFoldDB" id="A0A1W2A9G6"/>
<dbReference type="InterPro" id="IPR037126">
    <property type="entry name" value="PdaC/RsiV-like_sf"/>
</dbReference>
<dbReference type="EMBL" id="FWXR01000004">
    <property type="protein sequence ID" value="SMC57389.1"/>
    <property type="molecule type" value="Genomic_DNA"/>
</dbReference>
<proteinExistence type="predicted"/>
<dbReference type="GO" id="GO:0007165">
    <property type="term" value="P:signal transduction"/>
    <property type="evidence" value="ECO:0007669"/>
    <property type="project" value="InterPro"/>
</dbReference>
<feature type="region of interest" description="Disordered" evidence="1">
    <location>
        <begin position="1"/>
        <end position="26"/>
    </location>
</feature>
<evidence type="ECO:0000313" key="4">
    <source>
        <dbReference type="Proteomes" id="UP000192656"/>
    </source>
</evidence>
<reference evidence="3 4" key="1">
    <citation type="submission" date="2017-04" db="EMBL/GenBank/DDBJ databases">
        <authorList>
            <person name="Afonso C.L."/>
            <person name="Miller P.J."/>
            <person name="Scott M.A."/>
            <person name="Spackman E."/>
            <person name="Goraichik I."/>
            <person name="Dimitrov K.M."/>
            <person name="Suarez D.L."/>
            <person name="Swayne D.E."/>
        </authorList>
    </citation>
    <scope>NUCLEOTIDE SEQUENCE [LARGE SCALE GENOMIC DNA]</scope>
    <source>
        <strain evidence="3 4">CGMCC 1.10972</strain>
    </source>
</reference>
<dbReference type="Gene3D" id="3.90.640.20">
    <property type="entry name" value="Heat-shock cognate protein, ATPase"/>
    <property type="match status" value="1"/>
</dbReference>
<name>A0A1W2A9G6_9HYPH</name>
<gene>
    <name evidence="3" type="ORF">SAMN06297251_10448</name>
</gene>
<feature type="domain" description="TIR" evidence="2">
    <location>
        <begin position="43"/>
        <end position="166"/>
    </location>
</feature>
<evidence type="ECO:0000259" key="2">
    <source>
        <dbReference type="Pfam" id="PF13676"/>
    </source>
</evidence>
<organism evidence="3 4">
    <name type="scientific">Fulvimarina manganoxydans</name>
    <dbReference type="NCBI Taxonomy" id="937218"/>
    <lineage>
        <taxon>Bacteria</taxon>
        <taxon>Pseudomonadati</taxon>
        <taxon>Pseudomonadota</taxon>
        <taxon>Alphaproteobacteria</taxon>
        <taxon>Hyphomicrobiales</taxon>
        <taxon>Aurantimonadaceae</taxon>
        <taxon>Fulvimarina</taxon>
    </lineage>
</organism>
<evidence type="ECO:0000313" key="3">
    <source>
        <dbReference type="EMBL" id="SMC57389.1"/>
    </source>
</evidence>
<dbReference type="InterPro" id="IPR000157">
    <property type="entry name" value="TIR_dom"/>
</dbReference>
<dbReference type="SUPFAM" id="SSF52200">
    <property type="entry name" value="Toll/Interleukin receptor TIR domain"/>
    <property type="match status" value="1"/>
</dbReference>
<dbReference type="STRING" id="937218.SAMN06297251_10448"/>
<dbReference type="Proteomes" id="UP000192656">
    <property type="component" value="Unassembled WGS sequence"/>
</dbReference>